<dbReference type="Proteomes" id="UP000799767">
    <property type="component" value="Unassembled WGS sequence"/>
</dbReference>
<feature type="transmembrane region" description="Helical" evidence="2">
    <location>
        <begin position="178"/>
        <end position="204"/>
    </location>
</feature>
<evidence type="ECO:0000256" key="1">
    <source>
        <dbReference type="SAM" id="MobiDB-lite"/>
    </source>
</evidence>
<gene>
    <name evidence="3" type="ORF">BDY17DRAFT_321669</name>
</gene>
<sequence>MEIEKPLPPSDETADTRTTTDDISGLPATPFSQCSTPRETPLKEPQSDVWRQPLPERAHQVFEQLTGSRLGPWRMQDENTAIPWRQVFFRLGPLSGILALCLALVCVLASLSVLLGSNQTEVAAWPNPPSTYIAIFTALGNTLMRYAAFQGVITAWWRMALNGTSLRNLHYQWRQGTSLRGAITAGRGIGLLGLACLCSTLVIIDGPLLQRSSTVRSVAFTIDVPLRRTMMPQIPTNYTGTWFPDQGGYPGQFDDTAFNGTIPTPNGPVSNGIFTTFNFGFNEYVKLWQQNSGLMNVVEGCPEGLECTAKLVGPALAPTSCVSRAQTYDFMTPWPAKDEAKFNRGVPFQLLLFLTATELVVDGSNEKINSITGSSEFVGDSCNATFTYNICTLESAIGEYDVSIIGNTTTILSASAPNILAIAKNAPVTRVQNLPGFPQHKSTLGGVVAFHHQRWDAFTYLMNADGQGDYDTFIGGSNTPSSFALPSGHHANGPEGGCTGFSDPRDDYMASINKLMLSYGMAAAQGVGDLTLEDMDPAFQVNTQTMGQAYGQHNVFHTDFRYFAGALIIEIICVALVVPTYWGWWKVGRTVSFSPLEIAKAFEAPMLAEAHSNSPSAAVADRYADRIVQYGVVPVDGDGRKVKLAFADVDRVARPKQGTLIDV</sequence>
<feature type="transmembrane region" description="Helical" evidence="2">
    <location>
        <begin position="135"/>
        <end position="157"/>
    </location>
</feature>
<keyword evidence="2" id="KW-0812">Transmembrane</keyword>
<feature type="transmembrane region" description="Helical" evidence="2">
    <location>
        <begin position="94"/>
        <end position="115"/>
    </location>
</feature>
<dbReference type="GeneID" id="54477669"/>
<feature type="region of interest" description="Disordered" evidence="1">
    <location>
        <begin position="1"/>
        <end position="48"/>
    </location>
</feature>
<proteinExistence type="predicted"/>
<dbReference type="OrthoDB" id="5357734at2759"/>
<dbReference type="PANTHER" id="PTHR37576">
    <property type="entry name" value="DEFECT AT LOW TEMPERATURE PROTEIN 1"/>
    <property type="match status" value="1"/>
</dbReference>
<dbReference type="Pfam" id="PF11374">
    <property type="entry name" value="DUF3176"/>
    <property type="match status" value="1"/>
</dbReference>
<reference evidence="3" key="1">
    <citation type="journal article" date="2020" name="Stud. Mycol.">
        <title>101 Dothideomycetes genomes: a test case for predicting lifestyles and emergence of pathogens.</title>
        <authorList>
            <person name="Haridas S."/>
            <person name="Albert R."/>
            <person name="Binder M."/>
            <person name="Bloem J."/>
            <person name="Labutti K."/>
            <person name="Salamov A."/>
            <person name="Andreopoulos B."/>
            <person name="Baker S."/>
            <person name="Barry K."/>
            <person name="Bills G."/>
            <person name="Bluhm B."/>
            <person name="Cannon C."/>
            <person name="Castanera R."/>
            <person name="Culley D."/>
            <person name="Daum C."/>
            <person name="Ezra D."/>
            <person name="Gonzalez J."/>
            <person name="Henrissat B."/>
            <person name="Kuo A."/>
            <person name="Liang C."/>
            <person name="Lipzen A."/>
            <person name="Lutzoni F."/>
            <person name="Magnuson J."/>
            <person name="Mondo S."/>
            <person name="Nolan M."/>
            <person name="Ohm R."/>
            <person name="Pangilinan J."/>
            <person name="Park H.-J."/>
            <person name="Ramirez L."/>
            <person name="Alfaro M."/>
            <person name="Sun H."/>
            <person name="Tritt A."/>
            <person name="Yoshinaga Y."/>
            <person name="Zwiers L.-H."/>
            <person name="Turgeon B."/>
            <person name="Goodwin S."/>
            <person name="Spatafora J."/>
            <person name="Crous P."/>
            <person name="Grigoriev I."/>
        </authorList>
    </citation>
    <scope>NUCLEOTIDE SEQUENCE</scope>
    <source>
        <strain evidence="3">CBS 113389</strain>
    </source>
</reference>
<dbReference type="AlphaFoldDB" id="A0A6A6Q4H0"/>
<dbReference type="InterPro" id="IPR021514">
    <property type="entry name" value="DUF3176"/>
</dbReference>
<dbReference type="RefSeq" id="XP_033593488.1">
    <property type="nucleotide sequence ID" value="XM_033736667.1"/>
</dbReference>
<organism evidence="3 4">
    <name type="scientific">Neohortaea acidophila</name>
    <dbReference type="NCBI Taxonomy" id="245834"/>
    <lineage>
        <taxon>Eukaryota</taxon>
        <taxon>Fungi</taxon>
        <taxon>Dikarya</taxon>
        <taxon>Ascomycota</taxon>
        <taxon>Pezizomycotina</taxon>
        <taxon>Dothideomycetes</taxon>
        <taxon>Dothideomycetidae</taxon>
        <taxon>Mycosphaerellales</taxon>
        <taxon>Teratosphaeriaceae</taxon>
        <taxon>Neohortaea</taxon>
    </lineage>
</organism>
<dbReference type="EMBL" id="MU001632">
    <property type="protein sequence ID" value="KAF2486919.1"/>
    <property type="molecule type" value="Genomic_DNA"/>
</dbReference>
<evidence type="ECO:0000313" key="3">
    <source>
        <dbReference type="EMBL" id="KAF2486919.1"/>
    </source>
</evidence>
<keyword evidence="2" id="KW-1133">Transmembrane helix</keyword>
<accession>A0A6A6Q4H0</accession>
<keyword evidence="4" id="KW-1185">Reference proteome</keyword>
<dbReference type="PANTHER" id="PTHR37576:SF2">
    <property type="entry name" value="DEFECT AT LOW TEMPERATURE PROTEIN 1"/>
    <property type="match status" value="1"/>
</dbReference>
<keyword evidence="2" id="KW-0472">Membrane</keyword>
<feature type="transmembrane region" description="Helical" evidence="2">
    <location>
        <begin position="562"/>
        <end position="584"/>
    </location>
</feature>
<evidence type="ECO:0000256" key="2">
    <source>
        <dbReference type="SAM" id="Phobius"/>
    </source>
</evidence>
<name>A0A6A6Q4H0_9PEZI</name>
<protein>
    <submittedName>
        <fullName evidence="3">Uncharacterized protein</fullName>
    </submittedName>
</protein>
<evidence type="ECO:0000313" key="4">
    <source>
        <dbReference type="Proteomes" id="UP000799767"/>
    </source>
</evidence>